<evidence type="ECO:0000256" key="1">
    <source>
        <dbReference type="NCBIfam" id="TIGR01651"/>
    </source>
</evidence>
<evidence type="ECO:0000313" key="4">
    <source>
        <dbReference type="EMBL" id="MBK4217046.1"/>
    </source>
</evidence>
<comment type="caution">
    <text evidence="4">The sequence shown here is derived from an EMBL/GenBank/DDBJ whole genome shotgun (WGS) entry which is preliminary data.</text>
</comment>
<dbReference type="InterPro" id="IPR006538">
    <property type="entry name" value="CobT"/>
</dbReference>
<dbReference type="SMART" id="SM00327">
    <property type="entry name" value="VWA"/>
    <property type="match status" value="1"/>
</dbReference>
<feature type="compositionally biased region" description="Acidic residues" evidence="2">
    <location>
        <begin position="270"/>
        <end position="284"/>
    </location>
</feature>
<dbReference type="Proteomes" id="UP000640485">
    <property type="component" value="Unassembled WGS sequence"/>
</dbReference>
<name>A0A934SHA1_9RHOB</name>
<feature type="domain" description="VWFA" evidence="3">
    <location>
        <begin position="400"/>
        <end position="622"/>
    </location>
</feature>
<dbReference type="InterPro" id="IPR025861">
    <property type="entry name" value="CobT_VWA_dom"/>
</dbReference>
<feature type="compositionally biased region" description="Acidic residues" evidence="2">
    <location>
        <begin position="211"/>
        <end position="234"/>
    </location>
</feature>
<dbReference type="InterPro" id="IPR002035">
    <property type="entry name" value="VWF_A"/>
</dbReference>
<evidence type="ECO:0000256" key="2">
    <source>
        <dbReference type="SAM" id="MobiDB-lite"/>
    </source>
</evidence>
<dbReference type="PROSITE" id="PS50234">
    <property type="entry name" value="VWFA"/>
    <property type="match status" value="1"/>
</dbReference>
<protein>
    <recommendedName>
        <fullName evidence="1">Cobaltochelatase subunit CobT</fullName>
        <ecNumber evidence="1">6.6.1.2</ecNumber>
    </recommendedName>
</protein>
<dbReference type="EMBL" id="JAEPRQ010000005">
    <property type="protein sequence ID" value="MBK4217046.1"/>
    <property type="molecule type" value="Genomic_DNA"/>
</dbReference>
<dbReference type="Gene3D" id="3.40.50.410">
    <property type="entry name" value="von Willebrand factor, type A domain"/>
    <property type="match status" value="1"/>
</dbReference>
<dbReference type="Pfam" id="PF11775">
    <property type="entry name" value="CobT_C"/>
    <property type="match status" value="1"/>
</dbReference>
<feature type="compositionally biased region" description="Basic and acidic residues" evidence="2">
    <location>
        <begin position="250"/>
        <end position="263"/>
    </location>
</feature>
<accession>A0A934SHA1</accession>
<dbReference type="InterPro" id="IPR051928">
    <property type="entry name" value="NorD/CobT"/>
</dbReference>
<feature type="region of interest" description="Disordered" evidence="2">
    <location>
        <begin position="205"/>
        <end position="301"/>
    </location>
</feature>
<dbReference type="Pfam" id="PF06213">
    <property type="entry name" value="CobT"/>
    <property type="match status" value="1"/>
</dbReference>
<dbReference type="AlphaFoldDB" id="A0A934SHA1"/>
<dbReference type="PANTHER" id="PTHR41248">
    <property type="entry name" value="NORD PROTEIN"/>
    <property type="match status" value="1"/>
</dbReference>
<gene>
    <name evidence="4" type="primary">cobT</name>
    <name evidence="4" type="ORF">JJJ17_14025</name>
</gene>
<dbReference type="CDD" id="cd01454">
    <property type="entry name" value="vWA_norD_type"/>
    <property type="match status" value="1"/>
</dbReference>
<dbReference type="PIRSF" id="PIRSF031715">
    <property type="entry name" value="Cob_chel_CobT"/>
    <property type="match status" value="1"/>
</dbReference>
<organism evidence="4 5">
    <name type="scientific">Paracoccus caeni</name>
    <dbReference type="NCBI Taxonomy" id="657651"/>
    <lineage>
        <taxon>Bacteria</taxon>
        <taxon>Pseudomonadati</taxon>
        <taxon>Pseudomonadota</taxon>
        <taxon>Alphaproteobacteria</taxon>
        <taxon>Rhodobacterales</taxon>
        <taxon>Paracoccaceae</taxon>
        <taxon>Paracoccus</taxon>
    </lineage>
</organism>
<dbReference type="InterPro" id="IPR036465">
    <property type="entry name" value="vWFA_dom_sf"/>
</dbReference>
<sequence length="622" mass="68895">MKKSDNPADPFKKALSEATRALADDRDLNVTFSADPAGVTGDTMRLPQISRRMSRDEILMARGTADALAMRLRHHDAATHSKFAPSGPMARELYEALETARCEALGARDMPGALSNIDARIGADAEKKGYAQIKTPSDAPLSVAAGYLVRQAATGRALPQAAQHVADLWRPFVESQAGDALAGVNEVLADQSAFARLSRRVISDLGYGDQLGDDPDEPEDDDSDENAEQDEEAGDNQSRDQDDGEDAEASPERSQEQQQDERQAQVSMDDQSEDEMSDEAEMPEADTPPDIPPPVSDASPDYKVFTQNWDEEIKAEDLADPAELERLRAYLDKQLEPLRGAVSRLANKLQRRLQAQQNRSWEFDKEEGVLDAGRLARVVANPTMPLSFKVEKDTEFRDTVVTLLIDNSGSMRGRPISIAAICADVLARTLERSSVKVEILGFTTRAWKGGQARELWLQNGRPASPGRLNDLRHIIYKGADAPWRRVRPNLGLMMKEGLLKENIDGEALEWAHRRLIRRTEQRKILMVISDGAPVDDSTLSVNPANYLEKHLRDVITMVERKKLVELLAIGIGHDVTRYYERAVTITDAEQLAGAMTEQLAALFDSDPRKRARVLGMAAMRRA</sequence>
<reference evidence="4" key="1">
    <citation type="submission" date="2021-01" db="EMBL/GenBank/DDBJ databases">
        <title>Paracoccus amoyensis sp. nov., isolated from the surface seawater along the coast of Xiamen Island, China.</title>
        <authorList>
            <person name="Lyu L."/>
        </authorList>
    </citation>
    <scope>NUCLEOTIDE SEQUENCE</scope>
    <source>
        <strain evidence="4">MJ17</strain>
    </source>
</reference>
<dbReference type="SUPFAM" id="SSF53300">
    <property type="entry name" value="vWA-like"/>
    <property type="match status" value="1"/>
</dbReference>
<evidence type="ECO:0000313" key="5">
    <source>
        <dbReference type="Proteomes" id="UP000640485"/>
    </source>
</evidence>
<dbReference type="GO" id="GO:0009236">
    <property type="term" value="P:cobalamin biosynthetic process"/>
    <property type="evidence" value="ECO:0007669"/>
    <property type="project" value="UniProtKB-UniRule"/>
</dbReference>
<dbReference type="GO" id="GO:0051116">
    <property type="term" value="F:cobaltochelatase activity"/>
    <property type="evidence" value="ECO:0007669"/>
    <property type="project" value="UniProtKB-UniRule"/>
</dbReference>
<dbReference type="NCBIfam" id="TIGR01651">
    <property type="entry name" value="CobT"/>
    <property type="match status" value="1"/>
</dbReference>
<dbReference type="PANTHER" id="PTHR41248:SF1">
    <property type="entry name" value="NORD PROTEIN"/>
    <property type="match status" value="1"/>
</dbReference>
<keyword evidence="4" id="KW-0436">Ligase</keyword>
<evidence type="ECO:0000259" key="3">
    <source>
        <dbReference type="PROSITE" id="PS50234"/>
    </source>
</evidence>
<dbReference type="EC" id="6.6.1.2" evidence="1"/>
<keyword evidence="5" id="KW-1185">Reference proteome</keyword>
<dbReference type="RefSeq" id="WP_200687483.1">
    <property type="nucleotide sequence ID" value="NZ_JAEPRQ010000005.1"/>
</dbReference>
<proteinExistence type="predicted"/>